<proteinExistence type="predicted"/>
<organism evidence="3 4">
    <name type="scientific">Effrenium voratum</name>
    <dbReference type="NCBI Taxonomy" id="2562239"/>
    <lineage>
        <taxon>Eukaryota</taxon>
        <taxon>Sar</taxon>
        <taxon>Alveolata</taxon>
        <taxon>Dinophyceae</taxon>
        <taxon>Suessiales</taxon>
        <taxon>Symbiodiniaceae</taxon>
        <taxon>Effrenium</taxon>
    </lineage>
</organism>
<dbReference type="EMBL" id="CAUJNA010003336">
    <property type="protein sequence ID" value="CAJ1399438.1"/>
    <property type="molecule type" value="Genomic_DNA"/>
</dbReference>
<name>A0AA36J4E6_9DINO</name>
<evidence type="ECO:0000256" key="2">
    <source>
        <dbReference type="SAM" id="MobiDB-lite"/>
    </source>
</evidence>
<dbReference type="Proteomes" id="UP001178507">
    <property type="component" value="Unassembled WGS sequence"/>
</dbReference>
<evidence type="ECO:0000313" key="3">
    <source>
        <dbReference type="EMBL" id="CAJ1399438.1"/>
    </source>
</evidence>
<evidence type="ECO:0000313" key="4">
    <source>
        <dbReference type="Proteomes" id="UP001178507"/>
    </source>
</evidence>
<feature type="coiled-coil region" evidence="1">
    <location>
        <begin position="188"/>
        <end position="236"/>
    </location>
</feature>
<feature type="region of interest" description="Disordered" evidence="2">
    <location>
        <begin position="399"/>
        <end position="418"/>
    </location>
</feature>
<dbReference type="SUPFAM" id="SSF47391">
    <property type="entry name" value="Dimerization-anchoring domain of cAMP-dependent PK regulatory subunit"/>
    <property type="match status" value="1"/>
</dbReference>
<dbReference type="AlphaFoldDB" id="A0AA36J4E6"/>
<dbReference type="CDD" id="cd22961">
    <property type="entry name" value="DD_TEX55-like"/>
    <property type="match status" value="1"/>
</dbReference>
<evidence type="ECO:0000256" key="1">
    <source>
        <dbReference type="SAM" id="Coils"/>
    </source>
</evidence>
<feature type="region of interest" description="Disordered" evidence="2">
    <location>
        <begin position="96"/>
        <end position="119"/>
    </location>
</feature>
<comment type="caution">
    <text evidence="3">The sequence shown here is derived from an EMBL/GenBank/DDBJ whole genome shotgun (WGS) entry which is preliminary data.</text>
</comment>
<protein>
    <submittedName>
        <fullName evidence="3">Uncharacterized protein</fullName>
    </submittedName>
</protein>
<keyword evidence="1" id="KW-0175">Coiled coil</keyword>
<keyword evidence="4" id="KW-1185">Reference proteome</keyword>
<gene>
    <name evidence="3" type="ORF">EVOR1521_LOCUS22971</name>
</gene>
<feature type="compositionally biased region" description="Low complexity" evidence="2">
    <location>
        <begin position="474"/>
        <end position="485"/>
    </location>
</feature>
<accession>A0AA36J4E6</accession>
<reference evidence="3" key="1">
    <citation type="submission" date="2023-08" db="EMBL/GenBank/DDBJ databases">
        <authorList>
            <person name="Chen Y."/>
            <person name="Shah S."/>
            <person name="Dougan E. K."/>
            <person name="Thang M."/>
            <person name="Chan C."/>
        </authorList>
    </citation>
    <scope>NUCLEOTIDE SEQUENCE</scope>
</reference>
<feature type="region of interest" description="Disordered" evidence="2">
    <location>
        <begin position="424"/>
        <end position="494"/>
    </location>
</feature>
<sequence>MELEVLRHSGITQPESKILSIRVGSTRRQVQVNQLERPLTFPVRPADCSSVKVDVLDLKGTARVACSQSTNEYTIPLESPVEGETTTGMEVAIRIKPQGTDSSQAAQEEQDEKKKEDSAKEYLEKHGLTSFMQFLIQSLMKDKPEDPYEFVQRQVTKRIMATQLAGPTDEKLDAILKQLSESADAVPVEQLQSLQKQAEAAGEQLKKDNQELRDTLNLLKGRYRKLLLENAELAKKVGEDPEGSEFSLMTMQDDVCGLVSDNALLVSELASGSLPAELRAARRGSGAQSHAATCLFKAEVGPKLGQRMPVTREPCQVRFARSLPVRRFKEKARATVQAYLDFKPGQDADLSRWPSTKSLAGYALEPTRDLTQSELGLQSLWLASAAPLAQWQLFDPARSEPQALTEPAPAAPLPEPWQSQMATPHLTASQQQVQSEPQMTPATRGTPPLPQPKPESGTSQPLTQPLAWPLFMSPAPTQAQPQASDQPPPPQLPAQFAVVEPTTVPQTDQPQSQGPDPDMVDEVTKHLLLARDKIEAVEREFAQIMGELASYGRKSASSSEVARSDGLRGANLPSVSRRRQACGPDRRAAAFLVEMLAGVDLGRPDEAWRRPRTLATRTTLRGHNDLPCQQQTLERGE</sequence>
<feature type="compositionally biased region" description="Polar residues" evidence="2">
    <location>
        <begin position="424"/>
        <end position="443"/>
    </location>
</feature>